<feature type="transmembrane region" description="Helical" evidence="1">
    <location>
        <begin position="171"/>
        <end position="192"/>
    </location>
</feature>
<keyword evidence="3" id="KW-1185">Reference proteome</keyword>
<evidence type="ECO:0000313" key="3">
    <source>
        <dbReference type="Proteomes" id="UP000019267"/>
    </source>
</evidence>
<dbReference type="PATRIC" id="fig|1276246.3.peg.769"/>
<dbReference type="STRING" id="1276246.SCULI_v1c07710"/>
<protein>
    <submittedName>
        <fullName evidence="2">Uncharacterized protein</fullName>
    </submittedName>
</protein>
<dbReference type="Proteomes" id="UP000019267">
    <property type="component" value="Chromosome"/>
</dbReference>
<sequence>MKKETKVFVKKQSKMFFSFYKLSLITFFSSPINIFLGIILMHFILFMWLMYRENDPFILASAVGAMVVRNSMHLFYRGLTAHKSSGFAMMIRYTPAHPLIRPIANIVANFTINLVLIIVMIGSTLLIYPSQKAIIGNVNWNMFLTATFLLWFLTVLISYTTYRFVEDSTKGMIIVNLIYVLAYNLLGCAYPYHIIANYSWLNTILYFFPLRYMMNVMQAGWVNATNLVYTGNPEYEVDWHLGQNLAIPYLITLTFILIFLILLIVVIIIKVNNNKKDNYGSNIVLKLSTKYIRDIKRCTSFEEIKELRKNHLEEMGYRLDNEDDLKIDFKKKKIKG</sequence>
<keyword evidence="1" id="KW-0812">Transmembrane</keyword>
<keyword evidence="1" id="KW-1133">Transmembrane helix</keyword>
<gene>
    <name evidence="2" type="ORF">SCULI_v1c07710</name>
</gene>
<keyword evidence="1" id="KW-0472">Membrane</keyword>
<name>W6A7Z3_9MOLU</name>
<organism evidence="2 3">
    <name type="scientific">Spiroplasma culicicola AES-1</name>
    <dbReference type="NCBI Taxonomy" id="1276246"/>
    <lineage>
        <taxon>Bacteria</taxon>
        <taxon>Bacillati</taxon>
        <taxon>Mycoplasmatota</taxon>
        <taxon>Mollicutes</taxon>
        <taxon>Entomoplasmatales</taxon>
        <taxon>Spiroplasmataceae</taxon>
        <taxon>Spiroplasma</taxon>
    </lineage>
</organism>
<feature type="transmembrane region" description="Helical" evidence="1">
    <location>
        <begin position="57"/>
        <end position="79"/>
    </location>
</feature>
<feature type="transmembrane region" description="Helical" evidence="1">
    <location>
        <begin position="140"/>
        <end position="159"/>
    </location>
</feature>
<dbReference type="eggNOG" id="COG0842">
    <property type="taxonomic scope" value="Bacteria"/>
</dbReference>
<feature type="transmembrane region" description="Helical" evidence="1">
    <location>
        <begin position="99"/>
        <end position="128"/>
    </location>
</feature>
<dbReference type="KEGG" id="scq:SCULI_v1c07710"/>
<feature type="transmembrane region" description="Helical" evidence="1">
    <location>
        <begin position="246"/>
        <end position="269"/>
    </location>
</feature>
<dbReference type="HOGENOM" id="CLU_071300_0_0_14"/>
<dbReference type="OrthoDB" id="391926at2"/>
<dbReference type="AlphaFoldDB" id="W6A7Z3"/>
<dbReference type="RefSeq" id="WP_025363341.1">
    <property type="nucleotide sequence ID" value="NZ_CP006681.1"/>
</dbReference>
<evidence type="ECO:0000313" key="2">
    <source>
        <dbReference type="EMBL" id="AHI53112.1"/>
    </source>
</evidence>
<evidence type="ECO:0000256" key="1">
    <source>
        <dbReference type="SAM" id="Phobius"/>
    </source>
</evidence>
<dbReference type="EMBL" id="CP006681">
    <property type="protein sequence ID" value="AHI53112.1"/>
    <property type="molecule type" value="Genomic_DNA"/>
</dbReference>
<reference evidence="2 3" key="1">
    <citation type="journal article" date="2014" name="Genome Biol. Evol.">
        <title>Molecular evolution of the substrate utilization strategies and putative virulence factors in mosquito-associated Spiroplasma species.</title>
        <authorList>
            <person name="Chang T.H."/>
            <person name="Lo W.S."/>
            <person name="Ku C."/>
            <person name="Chen L.L."/>
            <person name="Kuo C.H."/>
        </authorList>
    </citation>
    <scope>NUCLEOTIDE SEQUENCE [LARGE SCALE GENOMIC DNA]</scope>
    <source>
        <strain evidence="2">AES-1</strain>
    </source>
</reference>
<proteinExistence type="predicted"/>
<feature type="transmembrane region" description="Helical" evidence="1">
    <location>
        <begin position="21"/>
        <end position="51"/>
    </location>
</feature>
<accession>W6A7Z3</accession>